<dbReference type="Proteomes" id="UP000177042">
    <property type="component" value="Unassembled WGS sequence"/>
</dbReference>
<evidence type="ECO:0000313" key="1">
    <source>
        <dbReference type="EMBL" id="OGE26876.1"/>
    </source>
</evidence>
<dbReference type="EMBL" id="MFCX01000002">
    <property type="protein sequence ID" value="OGE26876.1"/>
    <property type="molecule type" value="Genomic_DNA"/>
</dbReference>
<gene>
    <name evidence="1" type="ORF">A3C26_03165</name>
</gene>
<protein>
    <submittedName>
        <fullName evidence="1">Uncharacterized protein</fullName>
    </submittedName>
</protein>
<evidence type="ECO:0000313" key="2">
    <source>
        <dbReference type="Proteomes" id="UP000177042"/>
    </source>
</evidence>
<accession>A0A1F5JE37</accession>
<proteinExistence type="predicted"/>
<dbReference type="AlphaFoldDB" id="A0A1F5JE37"/>
<sequence>MTIEADKISAIRFTKKQEDTGLSILVQNLGRVDLWSGGFKHEDPIIATVKTDRLNGVFDKLRQAQVVFQIQTLAGDLPGRTHQLWERLEGWDILIQKKEVGSIEG</sequence>
<reference evidence="1 2" key="1">
    <citation type="journal article" date="2016" name="Nat. Commun.">
        <title>Thousands of microbial genomes shed light on interconnected biogeochemical processes in an aquifer system.</title>
        <authorList>
            <person name="Anantharaman K."/>
            <person name="Brown C.T."/>
            <person name="Hug L.A."/>
            <person name="Sharon I."/>
            <person name="Castelle C.J."/>
            <person name="Probst A.J."/>
            <person name="Thomas B.C."/>
            <person name="Singh A."/>
            <person name="Wilkins M.J."/>
            <person name="Karaoz U."/>
            <person name="Brodie E.L."/>
            <person name="Williams K.H."/>
            <person name="Hubbard S.S."/>
            <person name="Banfield J.F."/>
        </authorList>
    </citation>
    <scope>NUCLEOTIDE SEQUENCE [LARGE SCALE GENOMIC DNA]</scope>
</reference>
<comment type="caution">
    <text evidence="1">The sequence shown here is derived from an EMBL/GenBank/DDBJ whole genome shotgun (WGS) entry which is preliminary data.</text>
</comment>
<name>A0A1F5JE37_9BACT</name>
<organism evidence="1 2">
    <name type="scientific">Candidatus Daviesbacteria bacterium RIFCSPHIGHO2_02_FULL_39_12</name>
    <dbReference type="NCBI Taxonomy" id="1797770"/>
    <lineage>
        <taxon>Bacteria</taxon>
        <taxon>Candidatus Daviesiibacteriota</taxon>
    </lineage>
</organism>